<sequence length="313" mass="36871">MDDELALLELYMKEKTPTASFLENSLTLTLDGIDRQLDAAAIIRSDWTHMKGEAVLNFSPPQEQVIALNRILRAAESAKEKIVQLAYKYFFTRKWYGRLFDPNRRKSWFQMQRRVTKISEILSRSDDEIKRLGALIEEIQKELMQAERKVHDSKQYDQVETHKRMAYTLQRTVHRQRDEINDLKQKIVELEAIKAQYEDQLSQQQQVPEEQEKEDDISDNAYFERMVEEVKDQEDRMDVAPNLEDISSDEENSSDEITSIKRLQEDLWKMEEVLRIFPYRMIGDSDEARSGKPCAFCGKINYHFSDSCPEVVD</sequence>
<dbReference type="AlphaFoldDB" id="A0A2G9TBA7"/>
<reference evidence="2 3" key="1">
    <citation type="submission" date="2015-09" db="EMBL/GenBank/DDBJ databases">
        <title>Draft genome of the parasitic nematode Teladorsagia circumcincta isolate WARC Sus (inbred).</title>
        <authorList>
            <person name="Mitreva M."/>
        </authorList>
    </citation>
    <scope>NUCLEOTIDE SEQUENCE [LARGE SCALE GENOMIC DNA]</scope>
    <source>
        <strain evidence="2 3">S</strain>
    </source>
</reference>
<gene>
    <name evidence="2" type="ORF">TELCIR_23358</name>
</gene>
<dbReference type="OrthoDB" id="5832149at2759"/>
<protein>
    <submittedName>
        <fullName evidence="2">Uncharacterized protein</fullName>
    </submittedName>
</protein>
<accession>A0A2G9TBA7</accession>
<keyword evidence="3" id="KW-1185">Reference proteome</keyword>
<feature type="coiled-coil region" evidence="1">
    <location>
        <begin position="122"/>
        <end position="207"/>
    </location>
</feature>
<keyword evidence="1" id="KW-0175">Coiled coil</keyword>
<evidence type="ECO:0000313" key="2">
    <source>
        <dbReference type="EMBL" id="PIO55256.1"/>
    </source>
</evidence>
<evidence type="ECO:0000256" key="1">
    <source>
        <dbReference type="SAM" id="Coils"/>
    </source>
</evidence>
<dbReference type="Proteomes" id="UP000230423">
    <property type="component" value="Unassembled WGS sequence"/>
</dbReference>
<feature type="non-terminal residue" evidence="2">
    <location>
        <position position="313"/>
    </location>
</feature>
<proteinExistence type="predicted"/>
<name>A0A2G9TBA7_TELCI</name>
<dbReference type="EMBL" id="KZ387559">
    <property type="protein sequence ID" value="PIO55256.1"/>
    <property type="molecule type" value="Genomic_DNA"/>
</dbReference>
<evidence type="ECO:0000313" key="3">
    <source>
        <dbReference type="Proteomes" id="UP000230423"/>
    </source>
</evidence>
<organism evidence="2 3">
    <name type="scientific">Teladorsagia circumcincta</name>
    <name type="common">Brown stomach worm</name>
    <name type="synonym">Ostertagia circumcincta</name>
    <dbReference type="NCBI Taxonomy" id="45464"/>
    <lineage>
        <taxon>Eukaryota</taxon>
        <taxon>Metazoa</taxon>
        <taxon>Ecdysozoa</taxon>
        <taxon>Nematoda</taxon>
        <taxon>Chromadorea</taxon>
        <taxon>Rhabditida</taxon>
        <taxon>Rhabditina</taxon>
        <taxon>Rhabditomorpha</taxon>
        <taxon>Strongyloidea</taxon>
        <taxon>Trichostrongylidae</taxon>
        <taxon>Teladorsagia</taxon>
    </lineage>
</organism>